<proteinExistence type="predicted"/>
<keyword evidence="1" id="KW-0175">Coiled coil</keyword>
<gene>
    <name evidence="4" type="ORF">PFBG_04265</name>
</gene>
<accession>W7F7N5</accession>
<feature type="chain" id="PRO_5004892361" description="Rifin" evidence="3">
    <location>
        <begin position="21"/>
        <end position="464"/>
    </location>
</feature>
<evidence type="ECO:0000256" key="2">
    <source>
        <dbReference type="SAM" id="Phobius"/>
    </source>
</evidence>
<evidence type="ECO:0000313" key="4">
    <source>
        <dbReference type="EMBL" id="EUR66685.1"/>
    </source>
</evidence>
<keyword evidence="3" id="KW-0732">Signal</keyword>
<dbReference type="EMBL" id="KE123632">
    <property type="protein sequence ID" value="EUR66685.1"/>
    <property type="molecule type" value="Genomic_DNA"/>
</dbReference>
<organism evidence="4 5">
    <name type="scientific">Plasmodium falciparum (isolate 7G8)</name>
    <dbReference type="NCBI Taxonomy" id="57266"/>
    <lineage>
        <taxon>Eukaryota</taxon>
        <taxon>Sar</taxon>
        <taxon>Alveolata</taxon>
        <taxon>Apicomplexa</taxon>
        <taxon>Aconoidasida</taxon>
        <taxon>Haemosporida</taxon>
        <taxon>Plasmodiidae</taxon>
        <taxon>Plasmodium</taxon>
        <taxon>Plasmodium (Laverania)</taxon>
    </lineage>
</organism>
<keyword evidence="2" id="KW-0472">Membrane</keyword>
<feature type="signal peptide" evidence="3">
    <location>
        <begin position="1"/>
        <end position="20"/>
    </location>
</feature>
<sequence>MKLHYTKILLFSLPLNILTASYTTNKNKPYIKERHIPTSRSRVLSECDIYTSIYDNDEDMKSVKENFDRQTSQRFEEYEERMNEKRQKCKEQCDKDIEQIILRDKTKKSLEEKVENICLRCGCGLGGIAAGVGIFGAIAIYNQRNHKSTTPHTPKIPTTRLLCECELYAPANYDNDPEMNEVIENFNKQTQQRLHEYDERMKTTRQKCKDKCDKEIQKIVLKDKIDKELTEKFATLQTDIQSDSIPTCICEKSLADKTEKFCLNCSKNMGAIAPWWGLVCGTGYAGWSHYVPIAVAKAAMDAGMNVVIDVLKKLGAEKVTAVIFKEISSINDFSKVTTFANIIQRHFEESCAATLSSPGANQAMDTSMCMLVQNGRGRVVPAQQIVSGALNQIVYKAPQAAKAAKQIEAAKYTSTTSSLTNTIIASIIAIVVIVLIMVIIYLILRYRRKNKMKRKLQYIKLLEE</sequence>
<reference evidence="4 5" key="2">
    <citation type="submission" date="2013-02" db="EMBL/GenBank/DDBJ databases">
        <title>The Genome Sequence of Plasmodium falciparum 7G8.</title>
        <authorList>
            <consortium name="The Broad Institute Genome Sequencing Platform"/>
            <consortium name="The Broad Institute Genome Sequencing Center for Infectious Disease"/>
            <person name="Neafsey D."/>
            <person name="Cheeseman I."/>
            <person name="Volkman S."/>
            <person name="Adams J."/>
            <person name="Walker B."/>
            <person name="Young S.K."/>
            <person name="Zeng Q."/>
            <person name="Gargeya S."/>
            <person name="Fitzgerald M."/>
            <person name="Haas B."/>
            <person name="Abouelleil A."/>
            <person name="Alvarado L."/>
            <person name="Arachchi H.M."/>
            <person name="Berlin A.M."/>
            <person name="Chapman S.B."/>
            <person name="Dewar J."/>
            <person name="Goldberg J."/>
            <person name="Griggs A."/>
            <person name="Gujja S."/>
            <person name="Hansen M."/>
            <person name="Howarth C."/>
            <person name="Imamovic A."/>
            <person name="Larimer J."/>
            <person name="McCowan C."/>
            <person name="Murphy C."/>
            <person name="Neiman D."/>
            <person name="Pearson M."/>
            <person name="Priest M."/>
            <person name="Roberts A."/>
            <person name="Saif S."/>
            <person name="Shea T."/>
            <person name="Sisk P."/>
            <person name="Sykes S."/>
            <person name="Wortman J."/>
            <person name="Nusbaum C."/>
            <person name="Birren B."/>
        </authorList>
    </citation>
    <scope>NUCLEOTIDE SEQUENCE [LARGE SCALE GENOMIC DNA]</scope>
    <source>
        <strain evidence="4 5">7G8</strain>
    </source>
</reference>
<keyword evidence="2" id="KW-0812">Transmembrane</keyword>
<dbReference type="InterPro" id="IPR006373">
    <property type="entry name" value="VSA_Rifin"/>
</dbReference>
<dbReference type="AlphaFoldDB" id="W7F7N5"/>
<dbReference type="Pfam" id="PF02009">
    <property type="entry name" value="RIFIN"/>
    <property type="match status" value="2"/>
</dbReference>
<protein>
    <recommendedName>
        <fullName evidence="6">Rifin</fullName>
    </recommendedName>
</protein>
<feature type="transmembrane region" description="Helical" evidence="2">
    <location>
        <begin position="423"/>
        <end position="444"/>
    </location>
</feature>
<evidence type="ECO:0000256" key="3">
    <source>
        <dbReference type="SAM" id="SignalP"/>
    </source>
</evidence>
<evidence type="ECO:0008006" key="6">
    <source>
        <dbReference type="Google" id="ProtNLM"/>
    </source>
</evidence>
<reference evidence="5" key="1">
    <citation type="submission" date="2007-11" db="EMBL/GenBank/DDBJ databases">
        <authorList>
            <consortium name="The Broad Institute Genome Sequencing Platform"/>
            <person name="Volkman S.K."/>
            <person name="Daily J.P."/>
            <person name="Sarr O."/>
            <person name="Ndiaye D."/>
            <person name="Ndir O."/>
            <person name="Mboup S."/>
            <person name="Lukens A."/>
            <person name="Stange-Thomann N."/>
            <person name="Mauceli E."/>
            <person name="Gnerre S."/>
            <person name="Jaffe D."/>
            <person name="Zainoun J."/>
            <person name="Wiegand R.C."/>
            <person name="Birren B."/>
            <person name="Galagan J."/>
            <person name="Lander E."/>
            <person name="Wirth D.F."/>
        </authorList>
    </citation>
    <scope>NUCLEOTIDE SEQUENCE [LARGE SCALE GENOMIC DNA]</scope>
    <source>
        <strain evidence="5">7G8</strain>
    </source>
</reference>
<evidence type="ECO:0000313" key="5">
    <source>
        <dbReference type="Proteomes" id="UP000030688"/>
    </source>
</evidence>
<dbReference type="NCBIfam" id="TIGR01477">
    <property type="entry name" value="RIFIN"/>
    <property type="match status" value="2"/>
</dbReference>
<evidence type="ECO:0000256" key="1">
    <source>
        <dbReference type="SAM" id="Coils"/>
    </source>
</evidence>
<keyword evidence="2" id="KW-1133">Transmembrane helix</keyword>
<feature type="coiled-coil region" evidence="1">
    <location>
        <begin position="68"/>
        <end position="95"/>
    </location>
</feature>
<dbReference type="Proteomes" id="UP000030688">
    <property type="component" value="Unassembled WGS sequence"/>
</dbReference>
<name>W7F7N5_PLAF8</name>